<keyword evidence="9" id="KW-0106">Calcium</keyword>
<gene>
    <name evidence="11" type="ORF">L484_002218</name>
</gene>
<dbReference type="PROSITE" id="PS50873">
    <property type="entry name" value="PEROXIDASE_4"/>
    <property type="match status" value="1"/>
</dbReference>
<proteinExistence type="predicted"/>
<dbReference type="GO" id="GO:0046872">
    <property type="term" value="F:metal ion binding"/>
    <property type="evidence" value="ECO:0007669"/>
    <property type="project" value="UniProtKB-KW"/>
</dbReference>
<evidence type="ECO:0000256" key="8">
    <source>
        <dbReference type="ARBA" id="ARBA00023004"/>
    </source>
</evidence>
<dbReference type="GO" id="GO:0140825">
    <property type="term" value="F:lactoperoxidase activity"/>
    <property type="evidence" value="ECO:0007669"/>
    <property type="project" value="UniProtKB-EC"/>
</dbReference>
<dbReference type="PANTHER" id="PTHR31388">
    <property type="entry name" value="PEROXIDASE 72-RELATED"/>
    <property type="match status" value="1"/>
</dbReference>
<evidence type="ECO:0000313" key="12">
    <source>
        <dbReference type="Proteomes" id="UP000030645"/>
    </source>
</evidence>
<dbReference type="InterPro" id="IPR010255">
    <property type="entry name" value="Haem_peroxidase_sf"/>
</dbReference>
<keyword evidence="7" id="KW-0560">Oxidoreductase</keyword>
<keyword evidence="6 9" id="KW-0479">Metal-binding</keyword>
<dbReference type="InterPro" id="IPR000823">
    <property type="entry name" value="Peroxidase_pln"/>
</dbReference>
<dbReference type="Gene3D" id="1.10.520.10">
    <property type="match status" value="1"/>
</dbReference>
<evidence type="ECO:0000256" key="4">
    <source>
        <dbReference type="ARBA" id="ARBA00022559"/>
    </source>
</evidence>
<name>W9QCP1_9ROSA</name>
<reference evidence="12" key="1">
    <citation type="submission" date="2013-01" db="EMBL/GenBank/DDBJ databases">
        <title>Draft Genome Sequence of a Mulberry Tree, Morus notabilis C.K. Schneid.</title>
        <authorList>
            <person name="He N."/>
            <person name="Zhao S."/>
        </authorList>
    </citation>
    <scope>NUCLEOTIDE SEQUENCE</scope>
</reference>
<keyword evidence="5" id="KW-0349">Heme</keyword>
<evidence type="ECO:0000256" key="6">
    <source>
        <dbReference type="ARBA" id="ARBA00022723"/>
    </source>
</evidence>
<dbReference type="PRINTS" id="PR00461">
    <property type="entry name" value="PLPEROXIDASE"/>
</dbReference>
<keyword evidence="4 11" id="KW-0575">Peroxidase</keyword>
<sequence>MMKTFLHWTVDTTSPIGLTMLIFMNLLNSKGLLHSDQQLSSGSSADSPWSLYGKNVETLYNDFASAMLKMSNHRLPTGTQVQIRTNCRKVI</sequence>
<comment type="catalytic activity">
    <reaction evidence="1">
        <text>2 a phenolic donor + H2O2 = 2 a phenolic radical donor + 2 H2O</text>
        <dbReference type="Rhea" id="RHEA:56136"/>
        <dbReference type="ChEBI" id="CHEBI:15377"/>
        <dbReference type="ChEBI" id="CHEBI:16240"/>
        <dbReference type="ChEBI" id="CHEBI:139520"/>
        <dbReference type="ChEBI" id="CHEBI:139521"/>
        <dbReference type="EC" id="1.11.1.7"/>
    </reaction>
</comment>
<organism evidence="11 12">
    <name type="scientific">Morus notabilis</name>
    <dbReference type="NCBI Taxonomy" id="981085"/>
    <lineage>
        <taxon>Eukaryota</taxon>
        <taxon>Viridiplantae</taxon>
        <taxon>Streptophyta</taxon>
        <taxon>Embryophyta</taxon>
        <taxon>Tracheophyta</taxon>
        <taxon>Spermatophyta</taxon>
        <taxon>Magnoliopsida</taxon>
        <taxon>eudicotyledons</taxon>
        <taxon>Gunneridae</taxon>
        <taxon>Pentapetalae</taxon>
        <taxon>rosids</taxon>
        <taxon>fabids</taxon>
        <taxon>Rosales</taxon>
        <taxon>Moraceae</taxon>
        <taxon>Moreae</taxon>
        <taxon>Morus</taxon>
    </lineage>
</organism>
<keyword evidence="8" id="KW-0408">Iron</keyword>
<dbReference type="EMBL" id="KE343380">
    <property type="protein sequence ID" value="EXB28410.1"/>
    <property type="molecule type" value="Genomic_DNA"/>
</dbReference>
<comment type="cofactor">
    <cofactor evidence="9">
        <name>Ca(2+)</name>
        <dbReference type="ChEBI" id="CHEBI:29108"/>
    </cofactor>
    <text evidence="9">Binds 2 calcium ions per subunit.</text>
</comment>
<evidence type="ECO:0000313" key="11">
    <source>
        <dbReference type="EMBL" id="EXB28410.1"/>
    </source>
</evidence>
<dbReference type="GO" id="GO:0006979">
    <property type="term" value="P:response to oxidative stress"/>
    <property type="evidence" value="ECO:0007669"/>
    <property type="project" value="InterPro"/>
</dbReference>
<evidence type="ECO:0000256" key="3">
    <source>
        <dbReference type="ARBA" id="ARBA00012313"/>
    </source>
</evidence>
<feature type="binding site" evidence="9">
    <location>
        <position position="11"/>
    </location>
    <ligand>
        <name>Ca(2+)</name>
        <dbReference type="ChEBI" id="CHEBI:29108"/>
        <label>2</label>
    </ligand>
</feature>
<evidence type="ECO:0000256" key="7">
    <source>
        <dbReference type="ARBA" id="ARBA00023002"/>
    </source>
</evidence>
<evidence type="ECO:0000256" key="5">
    <source>
        <dbReference type="ARBA" id="ARBA00022617"/>
    </source>
</evidence>
<dbReference type="InterPro" id="IPR002016">
    <property type="entry name" value="Haem_peroxidase"/>
</dbReference>
<comment type="cofactor">
    <cofactor evidence="2">
        <name>heme b</name>
        <dbReference type="ChEBI" id="CHEBI:60344"/>
    </cofactor>
</comment>
<keyword evidence="12" id="KW-1185">Reference proteome</keyword>
<protein>
    <recommendedName>
        <fullName evidence="3">peroxidase</fullName>
        <ecNumber evidence="3">1.11.1.7</ecNumber>
    </recommendedName>
</protein>
<dbReference type="SUPFAM" id="SSF48113">
    <property type="entry name" value="Heme-dependent peroxidases"/>
    <property type="match status" value="1"/>
</dbReference>
<dbReference type="EC" id="1.11.1.7" evidence="3"/>
<dbReference type="GO" id="GO:0020037">
    <property type="term" value="F:heme binding"/>
    <property type="evidence" value="ECO:0007669"/>
    <property type="project" value="InterPro"/>
</dbReference>
<dbReference type="PANTHER" id="PTHR31388:SF247">
    <property type="entry name" value="PEROXIDASE"/>
    <property type="match status" value="1"/>
</dbReference>
<evidence type="ECO:0000259" key="10">
    <source>
        <dbReference type="PROSITE" id="PS50873"/>
    </source>
</evidence>
<dbReference type="AlphaFoldDB" id="W9QCP1"/>
<accession>W9QCP1</accession>
<evidence type="ECO:0000256" key="9">
    <source>
        <dbReference type="PIRSR" id="PIRSR600823-3"/>
    </source>
</evidence>
<evidence type="ECO:0000256" key="1">
    <source>
        <dbReference type="ARBA" id="ARBA00000189"/>
    </source>
</evidence>
<dbReference type="Gene3D" id="1.10.420.10">
    <property type="entry name" value="Peroxidase, domain 2"/>
    <property type="match status" value="1"/>
</dbReference>
<feature type="domain" description="Plant heme peroxidase family profile" evidence="10">
    <location>
        <begin position="10"/>
        <end position="91"/>
    </location>
</feature>
<dbReference type="Proteomes" id="UP000030645">
    <property type="component" value="Unassembled WGS sequence"/>
</dbReference>
<dbReference type="STRING" id="981085.W9QCP1"/>
<evidence type="ECO:0000256" key="2">
    <source>
        <dbReference type="ARBA" id="ARBA00001970"/>
    </source>
</evidence>